<evidence type="ECO:0000313" key="6">
    <source>
        <dbReference type="Proteomes" id="UP000220102"/>
    </source>
</evidence>
<evidence type="ECO:0000313" key="5">
    <source>
        <dbReference type="EMBL" id="PEN13538.1"/>
    </source>
</evidence>
<evidence type="ECO:0000256" key="2">
    <source>
        <dbReference type="SAM" id="MobiDB-lite"/>
    </source>
</evidence>
<keyword evidence="3" id="KW-0472">Membrane</keyword>
<keyword evidence="3" id="KW-1133">Transmembrane helix</keyword>
<feature type="transmembrane region" description="Helical" evidence="3">
    <location>
        <begin position="414"/>
        <end position="434"/>
    </location>
</feature>
<dbReference type="AlphaFoldDB" id="A0A2A8CYR6"/>
<evidence type="ECO:0000259" key="4">
    <source>
        <dbReference type="Pfam" id="PF13514"/>
    </source>
</evidence>
<dbReference type="EMBL" id="PDEQ01000004">
    <property type="protein sequence ID" value="PEN13538.1"/>
    <property type="molecule type" value="Genomic_DNA"/>
</dbReference>
<organism evidence="5 6">
    <name type="scientific">Longibacter salinarum</name>
    <dbReference type="NCBI Taxonomy" id="1850348"/>
    <lineage>
        <taxon>Bacteria</taxon>
        <taxon>Pseudomonadati</taxon>
        <taxon>Rhodothermota</taxon>
        <taxon>Rhodothermia</taxon>
        <taxon>Rhodothermales</taxon>
        <taxon>Salisaetaceae</taxon>
        <taxon>Longibacter</taxon>
    </lineage>
</organism>
<dbReference type="RefSeq" id="WP_098075460.1">
    <property type="nucleotide sequence ID" value="NZ_PDEQ01000004.1"/>
</dbReference>
<name>A0A2A8CYR6_9BACT</name>
<protein>
    <recommendedName>
        <fullName evidence="4">YhaN AAA domain-containing protein</fullName>
    </recommendedName>
</protein>
<feature type="transmembrane region" description="Helical" evidence="3">
    <location>
        <begin position="441"/>
        <end position="460"/>
    </location>
</feature>
<dbReference type="InterPro" id="IPR038734">
    <property type="entry name" value="YhaN_AAA"/>
</dbReference>
<reference evidence="5 6" key="1">
    <citation type="submission" date="2017-10" db="EMBL/GenBank/DDBJ databases">
        <title>Draft genome of Longibacter Salinarum.</title>
        <authorList>
            <person name="Goh K.M."/>
            <person name="Shamsir M.S."/>
            <person name="Lim S.W."/>
        </authorList>
    </citation>
    <scope>NUCLEOTIDE SEQUENCE [LARGE SCALE GENOMIC DNA]</scope>
    <source>
        <strain evidence="5 6">KCTC 52045</strain>
    </source>
</reference>
<comment type="caution">
    <text evidence="5">The sequence shown here is derived from an EMBL/GenBank/DDBJ whole genome shotgun (WGS) entry which is preliminary data.</text>
</comment>
<dbReference type="InterPro" id="IPR027417">
    <property type="entry name" value="P-loop_NTPase"/>
</dbReference>
<proteinExistence type="predicted"/>
<feature type="coiled-coil region" evidence="1">
    <location>
        <begin position="458"/>
        <end position="490"/>
    </location>
</feature>
<sequence>MRIHSCHIEAFGRFRKLTLESLDHPVVVIHGDNEAGKTSFFHFLRSMLYGIYPTNADKHPYCPRSGRALEGEMMIQLDGEEPATISRRLRSSPQGTMVRGSETVDLRNRTIPAAQHVPQSVFESVYALQLDDLIRLEGAAWDEVQDRLLGSLSVEHIRSARPVIEELEDEASDLWRPDNRGKPTAKQLGKQRRQLREKARDARERDRHIRSLSAEVGTLESEIRALKEEKVSLTAQQNRAERLAPVRRLLNKIDVLEEEAGDLTPYASIPDDPRELIETLDTQRSEVELTLSEKSEQMEALERALDAPTDNDKQVLEHASQIRGWTKRIEVLQNRQVQAQEAERKAEEARRQLEAAGGILDRGWDDQYAEFIRQLSLADLRERIRGYERAAQDLREARSTAETLDVQAGAGAPIAIWVAVATFGAIMGVLTAWFTMPIAGLPAVGAVIAVVGIWQAILAHQENEDRAAQREALELERKEAEAETRAASVANLVAEVPVPSARVERPGPDLVDDLRMVKDALQTYDERRDAADRTRAAVEQAVTKVRALAAVCGMSETAANGEMPDVVGELETRLEDAEERSEAAQDAEERLPDVRETVSDLEARYQRLEGRITEVKTLLREIAESANDEDLPETAEEQIGRGIDALARRRSARGRAEMARDTLHSEYPDWEDRRDEIEALDDAEGWTFTDEERARMSQRLEEISAGLQEKTVEREGARKDLEHLLEKPTVAEIESELASVEQQLDEAKRERDRLMLLANIVRRADADFRRKHQPDVIRRASSIVSTVTRGRYERLELQDDGQRLVTFAENGTHPVTVAPPLSQGTLDQIYLAIRLAIVDHLDDGRDTLPLFLDEVFVNWDQERRRGAFDVLAEMAERRQLFFFTCHPYFAREVATHLDAALVDLDAVGGTPETRSSEPSAPSAAA</sequence>
<feature type="domain" description="YhaN AAA" evidence="4">
    <location>
        <begin position="1"/>
        <end position="204"/>
    </location>
</feature>
<keyword evidence="1" id="KW-0175">Coiled coil</keyword>
<feature type="coiled-coil region" evidence="1">
    <location>
        <begin position="707"/>
        <end position="764"/>
    </location>
</feature>
<dbReference type="Pfam" id="PF13514">
    <property type="entry name" value="AAA_27"/>
    <property type="match status" value="1"/>
</dbReference>
<dbReference type="Gene3D" id="3.40.50.300">
    <property type="entry name" value="P-loop containing nucleotide triphosphate hydrolases"/>
    <property type="match status" value="2"/>
</dbReference>
<dbReference type="SUPFAM" id="SSF52540">
    <property type="entry name" value="P-loop containing nucleoside triphosphate hydrolases"/>
    <property type="match status" value="1"/>
</dbReference>
<gene>
    <name evidence="5" type="ORF">CRI94_09505</name>
</gene>
<feature type="coiled-coil region" evidence="1">
    <location>
        <begin position="329"/>
        <end position="407"/>
    </location>
</feature>
<evidence type="ECO:0000256" key="3">
    <source>
        <dbReference type="SAM" id="Phobius"/>
    </source>
</evidence>
<keyword evidence="3" id="KW-0812">Transmembrane</keyword>
<accession>A0A2A8CYR6</accession>
<feature type="coiled-coil region" evidence="1">
    <location>
        <begin position="567"/>
        <end position="618"/>
    </location>
</feature>
<dbReference type="Proteomes" id="UP000220102">
    <property type="component" value="Unassembled WGS sequence"/>
</dbReference>
<dbReference type="PANTHER" id="PTHR41259">
    <property type="entry name" value="DOUBLE-STRAND BREAK REPAIR RAD50 ATPASE, PUTATIVE-RELATED"/>
    <property type="match status" value="1"/>
</dbReference>
<feature type="compositionally biased region" description="Basic and acidic residues" evidence="2">
    <location>
        <begin position="194"/>
        <end position="206"/>
    </location>
</feature>
<evidence type="ECO:0000256" key="1">
    <source>
        <dbReference type="SAM" id="Coils"/>
    </source>
</evidence>
<feature type="region of interest" description="Disordered" evidence="2">
    <location>
        <begin position="174"/>
        <end position="206"/>
    </location>
</feature>
<keyword evidence="6" id="KW-1185">Reference proteome</keyword>
<dbReference type="PANTHER" id="PTHR41259:SF1">
    <property type="entry name" value="DOUBLE-STRAND BREAK REPAIR RAD50 ATPASE, PUTATIVE-RELATED"/>
    <property type="match status" value="1"/>
</dbReference>
<dbReference type="OrthoDB" id="9792800at2"/>